<organism evidence="1 2">
    <name type="scientific">Pinctada imbricata</name>
    <name type="common">Atlantic pearl-oyster</name>
    <name type="synonym">Pinctada martensii</name>
    <dbReference type="NCBI Taxonomy" id="66713"/>
    <lineage>
        <taxon>Eukaryota</taxon>
        <taxon>Metazoa</taxon>
        <taxon>Spiralia</taxon>
        <taxon>Lophotrochozoa</taxon>
        <taxon>Mollusca</taxon>
        <taxon>Bivalvia</taxon>
        <taxon>Autobranchia</taxon>
        <taxon>Pteriomorphia</taxon>
        <taxon>Pterioida</taxon>
        <taxon>Pterioidea</taxon>
        <taxon>Pteriidae</taxon>
        <taxon>Pinctada</taxon>
    </lineage>
</organism>
<gene>
    <name evidence="1" type="ORF">FSP39_020618</name>
</gene>
<proteinExistence type="predicted"/>
<evidence type="ECO:0000313" key="1">
    <source>
        <dbReference type="EMBL" id="KAK3103625.1"/>
    </source>
</evidence>
<protein>
    <submittedName>
        <fullName evidence="1">Uncharacterized protein</fullName>
    </submittedName>
</protein>
<dbReference type="Proteomes" id="UP001186944">
    <property type="component" value="Unassembled WGS sequence"/>
</dbReference>
<reference evidence="1" key="1">
    <citation type="submission" date="2019-08" db="EMBL/GenBank/DDBJ databases">
        <title>The improved chromosome-level genome for the pearl oyster Pinctada fucata martensii using PacBio sequencing and Hi-C.</title>
        <authorList>
            <person name="Zheng Z."/>
        </authorList>
    </citation>
    <scope>NUCLEOTIDE SEQUENCE</scope>
    <source>
        <strain evidence="1">ZZ-2019</strain>
        <tissue evidence="1">Adductor muscle</tissue>
    </source>
</reference>
<accession>A0AA88YP67</accession>
<sequence length="75" mass="8361">MEQNKDNDVSSYMENPANISVQGNMSMAGAKNTPIRPLTAAYRSAKSENEVVRNNQAPQKTNTFVGKAMEYMFGW</sequence>
<dbReference type="EMBL" id="VSWD01000005">
    <property type="protein sequence ID" value="KAK3103625.1"/>
    <property type="molecule type" value="Genomic_DNA"/>
</dbReference>
<evidence type="ECO:0000313" key="2">
    <source>
        <dbReference type="Proteomes" id="UP001186944"/>
    </source>
</evidence>
<dbReference type="AlphaFoldDB" id="A0AA88YP67"/>
<name>A0AA88YP67_PINIB</name>
<keyword evidence="2" id="KW-1185">Reference proteome</keyword>
<comment type="caution">
    <text evidence="1">The sequence shown here is derived from an EMBL/GenBank/DDBJ whole genome shotgun (WGS) entry which is preliminary data.</text>
</comment>